<evidence type="ECO:0000313" key="2">
    <source>
        <dbReference type="WBParaSite" id="Hba_08173"/>
    </source>
</evidence>
<sequence>MIFLNNQLKKCNYLYNCNVNYTNYLLYLLVKKKIIFESNCKSFRTFIYSRNYRTPTDHTNSCWWINLLYITSIMFYSMHETLVDFSLHIKIDIKLFFLKLDSRYGRKCIITKIINFIFFQIIFSHF</sequence>
<keyword evidence="1" id="KW-1185">Reference proteome</keyword>
<dbReference type="AlphaFoldDB" id="A0A1I7WSV2"/>
<dbReference type="Proteomes" id="UP000095283">
    <property type="component" value="Unplaced"/>
</dbReference>
<dbReference type="WBParaSite" id="Hba_08173">
    <property type="protein sequence ID" value="Hba_08173"/>
    <property type="gene ID" value="Hba_08173"/>
</dbReference>
<protein>
    <submittedName>
        <fullName evidence="2">Uncharacterized protein</fullName>
    </submittedName>
</protein>
<evidence type="ECO:0000313" key="1">
    <source>
        <dbReference type="Proteomes" id="UP000095283"/>
    </source>
</evidence>
<accession>A0A1I7WSV2</accession>
<proteinExistence type="predicted"/>
<reference evidence="2" key="1">
    <citation type="submission" date="2016-11" db="UniProtKB">
        <authorList>
            <consortium name="WormBaseParasite"/>
        </authorList>
    </citation>
    <scope>IDENTIFICATION</scope>
</reference>
<organism evidence="1 2">
    <name type="scientific">Heterorhabditis bacteriophora</name>
    <name type="common">Entomopathogenic nematode worm</name>
    <dbReference type="NCBI Taxonomy" id="37862"/>
    <lineage>
        <taxon>Eukaryota</taxon>
        <taxon>Metazoa</taxon>
        <taxon>Ecdysozoa</taxon>
        <taxon>Nematoda</taxon>
        <taxon>Chromadorea</taxon>
        <taxon>Rhabditida</taxon>
        <taxon>Rhabditina</taxon>
        <taxon>Rhabditomorpha</taxon>
        <taxon>Strongyloidea</taxon>
        <taxon>Heterorhabditidae</taxon>
        <taxon>Heterorhabditis</taxon>
    </lineage>
</organism>
<name>A0A1I7WSV2_HETBA</name>